<keyword evidence="8" id="KW-0507">mRNA processing</keyword>
<evidence type="ECO:0000313" key="13">
    <source>
        <dbReference type="WBParaSite" id="TMUE_2000010525.1"/>
    </source>
</evidence>
<dbReference type="SUPFAM" id="SSF53474">
    <property type="entry name" value="alpha/beta-Hydrolases"/>
    <property type="match status" value="1"/>
</dbReference>
<dbReference type="GO" id="GO:0000956">
    <property type="term" value="P:nuclear-transcribed mRNA catabolic process"/>
    <property type="evidence" value="ECO:0007669"/>
    <property type="project" value="InterPro"/>
</dbReference>
<dbReference type="EC" id="3.4.19.1" evidence="5"/>
<dbReference type="InterPro" id="IPR001375">
    <property type="entry name" value="Peptidase_S9_cat"/>
</dbReference>
<dbReference type="Gene3D" id="2.120.10.30">
    <property type="entry name" value="TolB, C-terminal domain"/>
    <property type="match status" value="1"/>
</dbReference>
<dbReference type="PANTHER" id="PTHR42776:SF4">
    <property type="entry name" value="ACYLAMINO-ACID-RELEASING ENZYME"/>
    <property type="match status" value="1"/>
</dbReference>
<dbReference type="InterPro" id="IPR029058">
    <property type="entry name" value="AB_hydrolase_fold"/>
</dbReference>
<feature type="transmembrane region" description="Helical" evidence="10">
    <location>
        <begin position="665"/>
        <end position="685"/>
    </location>
</feature>
<keyword evidence="12" id="KW-1185">Reference proteome</keyword>
<dbReference type="Pfam" id="PF00326">
    <property type="entry name" value="Peptidase_S9"/>
    <property type="match status" value="1"/>
</dbReference>
<dbReference type="WBParaSite" id="TMUE_2000010525.1">
    <property type="protein sequence ID" value="TMUE_2000010525.1"/>
    <property type="gene ID" value="WBGene00288628"/>
</dbReference>
<comment type="catalytic activity">
    <reaction evidence="1">
        <text>Cleavage of an N-acetyl or N-formyl amino acid from the N-terminus of a polypeptide.</text>
        <dbReference type="EC" id="3.4.19.1"/>
    </reaction>
</comment>
<evidence type="ECO:0000256" key="2">
    <source>
        <dbReference type="ARBA" id="ARBA00004496"/>
    </source>
</evidence>
<organism evidence="12 13">
    <name type="scientific">Trichuris muris</name>
    <name type="common">Mouse whipworm</name>
    <dbReference type="NCBI Taxonomy" id="70415"/>
    <lineage>
        <taxon>Eukaryota</taxon>
        <taxon>Metazoa</taxon>
        <taxon>Ecdysozoa</taxon>
        <taxon>Nematoda</taxon>
        <taxon>Enoplea</taxon>
        <taxon>Dorylaimia</taxon>
        <taxon>Trichinellida</taxon>
        <taxon>Trichuridae</taxon>
        <taxon>Trichuris</taxon>
    </lineage>
</organism>
<dbReference type="Pfam" id="PF19283">
    <property type="entry name" value="APEH_N"/>
    <property type="match status" value="1"/>
</dbReference>
<evidence type="ECO:0000256" key="7">
    <source>
        <dbReference type="ARBA" id="ARBA00022490"/>
    </source>
</evidence>
<protein>
    <recommendedName>
        <fullName evidence="6">Acylamino-acid-releasing enzyme</fullName>
        <ecNumber evidence="5">3.4.19.1</ecNumber>
    </recommendedName>
</protein>
<dbReference type="SUPFAM" id="SSF82171">
    <property type="entry name" value="DPP6 N-terminal domain-like"/>
    <property type="match status" value="1"/>
</dbReference>
<dbReference type="Gene3D" id="2.30.30.100">
    <property type="match status" value="1"/>
</dbReference>
<proteinExistence type="inferred from homology"/>
<feature type="domain" description="Sm" evidence="11">
    <location>
        <begin position="57"/>
        <end position="150"/>
    </location>
</feature>
<reference evidence="13" key="1">
    <citation type="submission" date="2019-12" db="UniProtKB">
        <authorList>
            <consortium name="WormBaseParasite"/>
        </authorList>
    </citation>
    <scope>IDENTIFICATION</scope>
</reference>
<evidence type="ECO:0000256" key="6">
    <source>
        <dbReference type="ARBA" id="ARBA00018421"/>
    </source>
</evidence>
<dbReference type="GO" id="GO:0006508">
    <property type="term" value="P:proteolysis"/>
    <property type="evidence" value="ECO:0007669"/>
    <property type="project" value="InterPro"/>
</dbReference>
<dbReference type="InterPro" id="IPR045550">
    <property type="entry name" value="AARE_N"/>
</dbReference>
<keyword evidence="10" id="KW-1133">Transmembrane helix</keyword>
<keyword evidence="8" id="KW-0508">mRNA splicing</keyword>
<evidence type="ECO:0000256" key="10">
    <source>
        <dbReference type="SAM" id="Phobius"/>
    </source>
</evidence>
<keyword evidence="7" id="KW-0963">Cytoplasm</keyword>
<comment type="subunit">
    <text evidence="4">Homotetramer.</text>
</comment>
<dbReference type="CDD" id="cd01723">
    <property type="entry name" value="LSm4"/>
    <property type="match status" value="1"/>
</dbReference>
<dbReference type="GO" id="GO:0005681">
    <property type="term" value="C:spliceosomal complex"/>
    <property type="evidence" value="ECO:0007669"/>
    <property type="project" value="UniProtKB-KW"/>
</dbReference>
<evidence type="ECO:0000256" key="9">
    <source>
        <dbReference type="ARBA" id="ARBA00022801"/>
    </source>
</evidence>
<comment type="subcellular location">
    <subcellularLocation>
        <location evidence="2">Cytoplasm</location>
    </subcellularLocation>
</comment>
<dbReference type="AlphaFoldDB" id="A0A5S6QTF8"/>
<evidence type="ECO:0000313" key="12">
    <source>
        <dbReference type="Proteomes" id="UP000046395"/>
    </source>
</evidence>
<evidence type="ECO:0000259" key="11">
    <source>
        <dbReference type="SMART" id="SM00651"/>
    </source>
</evidence>
<dbReference type="InterPro" id="IPR034101">
    <property type="entry name" value="Lsm4"/>
</dbReference>
<dbReference type="GO" id="GO:0004252">
    <property type="term" value="F:serine-type endopeptidase activity"/>
    <property type="evidence" value="ECO:0007669"/>
    <property type="project" value="TreeGrafter"/>
</dbReference>
<comment type="similarity">
    <text evidence="3">Belongs to the peptidase S9C family.</text>
</comment>
<evidence type="ECO:0000256" key="1">
    <source>
        <dbReference type="ARBA" id="ARBA00000721"/>
    </source>
</evidence>
<dbReference type="SUPFAM" id="SSF50182">
    <property type="entry name" value="Sm-like ribonucleoproteins"/>
    <property type="match status" value="1"/>
</dbReference>
<dbReference type="InterPro" id="IPR011042">
    <property type="entry name" value="6-blade_b-propeller_TolB-like"/>
</dbReference>
<dbReference type="PANTHER" id="PTHR42776">
    <property type="entry name" value="SERINE PEPTIDASE S9 FAMILY MEMBER"/>
    <property type="match status" value="1"/>
</dbReference>
<feature type="transmembrane region" description="Helical" evidence="10">
    <location>
        <begin position="596"/>
        <end position="616"/>
    </location>
</feature>
<dbReference type="InterPro" id="IPR010920">
    <property type="entry name" value="LSM_dom_sf"/>
</dbReference>
<dbReference type="SMART" id="SM00651">
    <property type="entry name" value="Sm"/>
    <property type="match status" value="1"/>
</dbReference>
<evidence type="ECO:0000256" key="3">
    <source>
        <dbReference type="ARBA" id="ARBA00010040"/>
    </source>
</evidence>
<evidence type="ECO:0000256" key="5">
    <source>
        <dbReference type="ARBA" id="ARBA00012917"/>
    </source>
</evidence>
<dbReference type="InterPro" id="IPR001163">
    <property type="entry name" value="Sm_dom_euk/arc"/>
</dbReference>
<dbReference type="GO" id="GO:0005737">
    <property type="term" value="C:cytoplasm"/>
    <property type="evidence" value="ECO:0007669"/>
    <property type="project" value="UniProtKB-SubCell"/>
</dbReference>
<evidence type="ECO:0000256" key="4">
    <source>
        <dbReference type="ARBA" id="ARBA00011881"/>
    </source>
</evidence>
<dbReference type="GO" id="GO:0008242">
    <property type="term" value="F:omega peptidase activity"/>
    <property type="evidence" value="ECO:0007669"/>
    <property type="project" value="UniProtKB-EC"/>
</dbReference>
<keyword evidence="10" id="KW-0812">Transmembrane</keyword>
<dbReference type="STRING" id="70415.A0A5S6QTF8"/>
<accession>A0A5S6QTF8</accession>
<keyword evidence="10" id="KW-0472">Membrane</keyword>
<keyword evidence="9" id="KW-0378">Hydrolase</keyword>
<dbReference type="FunFam" id="3.40.50.1820:FF:000043">
    <property type="entry name" value="acylamino-acid-releasing enzyme"/>
    <property type="match status" value="1"/>
</dbReference>
<dbReference type="Gene3D" id="3.40.50.1820">
    <property type="entry name" value="alpha/beta hydrolase"/>
    <property type="match status" value="1"/>
</dbReference>
<evidence type="ECO:0000256" key="8">
    <source>
        <dbReference type="ARBA" id="ARBA00022728"/>
    </source>
</evidence>
<name>A0A5S6QTF8_TRIMR</name>
<dbReference type="GO" id="GO:0000398">
    <property type="term" value="P:mRNA splicing, via spliceosome"/>
    <property type="evidence" value="ECO:0007669"/>
    <property type="project" value="InterPro"/>
</dbReference>
<dbReference type="Proteomes" id="UP000046395">
    <property type="component" value="Unassembled WGS sequence"/>
</dbReference>
<sequence>MLRLPMKAVVCGVVVFENGKFQAIDADRLFELALLLAYIFHCLFNLRTWKSMVLPLSLLRTAQTHPMLVELKNGETYNGHLAGCDNWMNIHLKEAAMVKPLEAYKSLCQFPTLTGGRITVNSGNRALLNLDSVWSQRDLVRNEVIKYSKKYLVDMEKCSSDDTKGIVCSFPPDEINEMCRVYTDDNRRVAVFRKVAPVKRSGAPSSPEACEFLDVFDVALNAKIYSCNLKSAEQHGKLHIFLGQPQWSPDGLRLLYVAEKFQKIVGYSDPKYQPPEDAYSECNEFAEKEHWGEQMNDVCNPVVAIFDVKTGTITVLDELINDFTPTEPIWLPNGSGLLFVAMNNRPIKLGRIACFNRESRLATYDFKSGKCEFRSPARHVVSSPRFSSDGQMFVYLETGVGGPHAKASTLRLRNCDDDVVLVNTVAKPRSDEEFPGLYAANLPERCWSSDNKRIFLSSIWGSTMVILSVDIESRTVSKLKDTRDNLRHYSWTLLDVDEDCLLASVSSPNSPSRLAIARAPQKESCGAIKWTIFPDTAASEALRENFSWNLLSFRRSSLPDEPAELDNVPYEAIYLRPIGKDQYPLIVWPHGGPHSAYLSTFALLPAFFACMGFAVLRVNYRGSFGFGEDFLQSLPRRIGKLDVLDCRHACNTVCDYDRRIDSKRLVLFGASHGGFLVLHLMGQFVQQFRACVALNPVTNISAMYNASDIPDWCVVEALGEELKLSNVLDKQQQYVMWDLSPIQYAERVTTPTLFLLGNNDLRVPPSQCKEFITVLKSRNIPVRVLRYPENCHPLNKVDAECDFTLNALAWMIRWLKPTGEEQQH</sequence>
<dbReference type="Pfam" id="PF01423">
    <property type="entry name" value="LSM"/>
    <property type="match status" value="1"/>
</dbReference>
<keyword evidence="8" id="KW-0747">Spliceosome</keyword>